<dbReference type="PANTHER" id="PTHR45663:SF11">
    <property type="entry name" value="GEO12009P1"/>
    <property type="match status" value="1"/>
</dbReference>
<protein>
    <submittedName>
        <fullName evidence="3">Conjugal transfer protein TraF</fullName>
    </submittedName>
</protein>
<dbReference type="GO" id="GO:0005737">
    <property type="term" value="C:cytoplasm"/>
    <property type="evidence" value="ECO:0007669"/>
    <property type="project" value="TreeGrafter"/>
</dbReference>
<dbReference type="InterPro" id="IPR013766">
    <property type="entry name" value="Thioredoxin_domain"/>
</dbReference>
<dbReference type="CDD" id="cd02947">
    <property type="entry name" value="TRX_family"/>
    <property type="match status" value="1"/>
</dbReference>
<evidence type="ECO:0000313" key="3">
    <source>
        <dbReference type="EMBL" id="MXR50798.1"/>
    </source>
</evidence>
<keyword evidence="4" id="KW-1185">Reference proteome</keyword>
<evidence type="ECO:0000259" key="2">
    <source>
        <dbReference type="PROSITE" id="PS51352"/>
    </source>
</evidence>
<dbReference type="EMBL" id="WUUT01000001">
    <property type="protein sequence ID" value="MXR50798.1"/>
    <property type="molecule type" value="Genomic_DNA"/>
</dbReference>
<dbReference type="PANTHER" id="PTHR45663">
    <property type="entry name" value="GEO12009P1"/>
    <property type="match status" value="1"/>
</dbReference>
<reference evidence="3 4" key="1">
    <citation type="submission" date="2019-12" db="EMBL/GenBank/DDBJ databases">
        <title>Isolation and characterization of three novel carbon monoxide-oxidizing members of Halobacteria from salione crusts and soils.</title>
        <authorList>
            <person name="Myers M.R."/>
            <person name="King G.M."/>
        </authorList>
    </citation>
    <scope>NUCLEOTIDE SEQUENCE [LARGE SCALE GENOMIC DNA]</scope>
    <source>
        <strain evidence="3 4">WSH3</strain>
    </source>
</reference>
<evidence type="ECO:0000313" key="4">
    <source>
        <dbReference type="Proteomes" id="UP000466535"/>
    </source>
</evidence>
<dbReference type="InterPro" id="IPR036249">
    <property type="entry name" value="Thioredoxin-like_sf"/>
</dbReference>
<evidence type="ECO:0000256" key="1">
    <source>
        <dbReference type="SAM" id="MobiDB-lite"/>
    </source>
</evidence>
<feature type="domain" description="Thioredoxin" evidence="2">
    <location>
        <begin position="1"/>
        <end position="120"/>
    </location>
</feature>
<dbReference type="PROSITE" id="PS51352">
    <property type="entry name" value="THIOREDOXIN_2"/>
    <property type="match status" value="1"/>
</dbReference>
<sequence length="123" mass="13493">MTTADADTTPATDQHRPAQLADESELDEFVAGAETALVEFYTNGCGLCQSMEPVVGNVGRELGIDIGFVNPRDDPPLIERFDVRRVPLLVLFVDGEPVARRDDGFVPGEELAAWIREESENCE</sequence>
<feature type="compositionally biased region" description="Low complexity" evidence="1">
    <location>
        <begin position="1"/>
        <end position="12"/>
    </location>
</feature>
<gene>
    <name evidence="3" type="ORF">GRX03_04150</name>
</gene>
<dbReference type="Pfam" id="PF00085">
    <property type="entry name" value="Thioredoxin"/>
    <property type="match status" value="1"/>
</dbReference>
<dbReference type="SUPFAM" id="SSF52833">
    <property type="entry name" value="Thioredoxin-like"/>
    <property type="match status" value="1"/>
</dbReference>
<dbReference type="GO" id="GO:0015035">
    <property type="term" value="F:protein-disulfide reductase activity"/>
    <property type="evidence" value="ECO:0007669"/>
    <property type="project" value="TreeGrafter"/>
</dbReference>
<dbReference type="OrthoDB" id="267941at2157"/>
<comment type="caution">
    <text evidence="3">The sequence shown here is derived from an EMBL/GenBank/DDBJ whole genome shotgun (WGS) entry which is preliminary data.</text>
</comment>
<dbReference type="RefSeq" id="WP_159762894.1">
    <property type="nucleotide sequence ID" value="NZ_WUUT01000001.1"/>
</dbReference>
<accession>A0A6B0SYF6</accession>
<dbReference type="Gene3D" id="3.40.30.10">
    <property type="entry name" value="Glutaredoxin"/>
    <property type="match status" value="1"/>
</dbReference>
<name>A0A6B0SYF6_9EURY</name>
<proteinExistence type="predicted"/>
<dbReference type="Proteomes" id="UP000466535">
    <property type="component" value="Unassembled WGS sequence"/>
</dbReference>
<organism evidence="3 4">
    <name type="scientific">Halovenus carboxidivorans</name>
    <dbReference type="NCBI Taxonomy" id="2692199"/>
    <lineage>
        <taxon>Archaea</taxon>
        <taxon>Methanobacteriati</taxon>
        <taxon>Methanobacteriota</taxon>
        <taxon>Stenosarchaea group</taxon>
        <taxon>Halobacteria</taxon>
        <taxon>Halobacteriales</taxon>
        <taxon>Haloarculaceae</taxon>
        <taxon>Halovenus</taxon>
    </lineage>
</organism>
<feature type="region of interest" description="Disordered" evidence="1">
    <location>
        <begin position="1"/>
        <end position="25"/>
    </location>
</feature>
<dbReference type="AlphaFoldDB" id="A0A6B0SYF6"/>